<comment type="caution">
    <text evidence="2">The sequence shown here is derived from an EMBL/GenBank/DDBJ whole genome shotgun (WGS) entry which is preliminary data.</text>
</comment>
<dbReference type="PANTHER" id="PTHR45890:SF25">
    <property type="entry name" value="ABC-TYPE CD(2+) TRANSPORTER"/>
    <property type="match status" value="1"/>
</dbReference>
<reference evidence="2 3" key="1">
    <citation type="journal article" date="2017" name="Nat. Commun.">
        <title>Genome assembly with in vitro proximity ligation data and whole-genome triplication in lettuce.</title>
        <authorList>
            <person name="Reyes-Chin-Wo S."/>
            <person name="Wang Z."/>
            <person name="Yang X."/>
            <person name="Kozik A."/>
            <person name="Arikit S."/>
            <person name="Song C."/>
            <person name="Xia L."/>
            <person name="Froenicke L."/>
            <person name="Lavelle D.O."/>
            <person name="Truco M.J."/>
            <person name="Xia R."/>
            <person name="Zhu S."/>
            <person name="Xu C."/>
            <person name="Xu H."/>
            <person name="Xu X."/>
            <person name="Cox K."/>
            <person name="Korf I."/>
            <person name="Meyers B.C."/>
            <person name="Michelmore R.W."/>
        </authorList>
    </citation>
    <scope>NUCLEOTIDE SEQUENCE [LARGE SCALE GENOMIC DNA]</scope>
    <source>
        <strain evidence="3">cv. Salinas</strain>
        <tissue evidence="2">Seedlings</tissue>
    </source>
</reference>
<dbReference type="Pfam" id="PF03109">
    <property type="entry name" value="ABC1"/>
    <property type="match status" value="2"/>
</dbReference>
<evidence type="ECO:0000313" key="2">
    <source>
        <dbReference type="EMBL" id="KAJ0196822.1"/>
    </source>
</evidence>
<dbReference type="InterPro" id="IPR011009">
    <property type="entry name" value="Kinase-like_dom_sf"/>
</dbReference>
<dbReference type="InterPro" id="IPR052402">
    <property type="entry name" value="ADCK_kinase"/>
</dbReference>
<dbReference type="PANTHER" id="PTHR45890">
    <property type="entry name" value="AARF DOMAIN CONTAINING KINASE 2 (PREDICTED)"/>
    <property type="match status" value="1"/>
</dbReference>
<dbReference type="InterPro" id="IPR044095">
    <property type="entry name" value="ADCK2_dom"/>
</dbReference>
<evidence type="ECO:0000259" key="1">
    <source>
        <dbReference type="Pfam" id="PF03109"/>
    </source>
</evidence>
<dbReference type="CDD" id="cd13971">
    <property type="entry name" value="ADCK2-like"/>
    <property type="match status" value="2"/>
</dbReference>
<feature type="domain" description="ABC1 atypical kinase-like" evidence="1">
    <location>
        <begin position="210"/>
        <end position="473"/>
    </location>
</feature>
<dbReference type="Proteomes" id="UP000235145">
    <property type="component" value="Unassembled WGS sequence"/>
</dbReference>
<keyword evidence="3" id="KW-1185">Reference proteome</keyword>
<evidence type="ECO:0000313" key="3">
    <source>
        <dbReference type="Proteomes" id="UP000235145"/>
    </source>
</evidence>
<dbReference type="AlphaFoldDB" id="A0A9R1UYV3"/>
<dbReference type="InterPro" id="IPR004147">
    <property type="entry name" value="ABC1_dom"/>
</dbReference>
<accession>A0A9R1UYV3</accession>
<dbReference type="EMBL" id="NBSK02000007">
    <property type="protein sequence ID" value="KAJ0196822.1"/>
    <property type="molecule type" value="Genomic_DNA"/>
</dbReference>
<feature type="domain" description="ABC1 atypical kinase-like" evidence="1">
    <location>
        <begin position="778"/>
        <end position="1041"/>
    </location>
</feature>
<gene>
    <name evidence="2" type="ORF">LSAT_V11C700350180</name>
</gene>
<name>A0A9R1UYV3_LACSA</name>
<dbReference type="SUPFAM" id="SSF56112">
    <property type="entry name" value="Protein kinase-like (PK-like)"/>
    <property type="match status" value="2"/>
</dbReference>
<sequence length="1151" mass="131313">MSRFLGFRNIKRIVQSIRTNNSRIQSKDGNHKSVDKNALFSSQPAFPFKQRTFFSRNTPASFHNEKPLSPILKISRAFTLSLTHSYIVIPGIILYKNTTLAKTRTNLKSFQPRNNTLYIEDGHALLVSSILSLFECFILLIRALYLAILFSPSITTAPFAEYFGDSSRKKWLKLVRRTLEIAGPAFIKWGQWAATRPDLFPRDICTELSKLHTKAPEHSYAYTKKTIEKAFGRKIHEIFDDFEKVPVASGSIAQIHRAKLKLKSHGKKTVKALVVAVKVRHPGVGESIRRDFEIINVVAKISGFLPTLKWLRLDESVQQFAVFMMSQVDLAREAAHLSRFIYNFRRLKDVSFPKPVYPLVHPAVLVETFEQGESVAFYVDELQGHERLKSSLAHIGTHALLKMLLVDNFIHADMHPGNILVRNKSSRKGIFKSKPHVVFLDVGMTAELSGSDRVNLLEFFKAVARRDGDTAAKSMLRLSKQQNCPNPQAFIKEVKESFDFWGTEEGDIVHPADCMHQLLEKVRRHRVNVDGNVCTVMVTTLVLEGWQRKLDPDYDVMHTLQTLLLKEDWAKFLGFRNIKRIVQSIRTNNSRIQSKDGNHKSVDKNALFSSQPAFPFKQRTFFSRNTPASFHNEKPLSPILKISRAFTLSLTHSYIVIPGIILYKNTTLAKTRTNLESFQPRNNTLYIEDGHALLVSSILSLFECFILLIRALYLAILFSPSITTAPFAEYFGDSSRKKWLKLVRRTLEIAGPAFIKWGQWAATRPDLFPRDICTELSKLHTKAPEHSYAYTKKTIEKAFGRKIHEIFDDFEEVPVASGSIAQIHRAKLKLKSHSKKTVKPLVVAVKVRHPGVGESIRRDFEIINVVARISGFLPTLKWLRLDESVQQFAVFMMSQVDLAREAAHLSRFIYNFRRWKDVSFPKPVYPLVHPAVLVETFEQGESVVFYVDELQGHERLKSSLAHIGTHALLKMLLVDNFIHADMHPGNILVRNKSSRKGIFKSKPHVVFLDVGMTAELSGSDRVNLLEFFKAVARRDGDTAAKSMLRLSKQQNCPNPQAFIKEVKESFDFWGTEEGDIVHPADCMHQLLEQVRRHRVNVDGNVCTVMVTTLVLEGWQRKLDPDYDVMHTLQTLLLKEDWAKSLTYTIEGLMAP</sequence>
<organism evidence="2 3">
    <name type="scientific">Lactuca sativa</name>
    <name type="common">Garden lettuce</name>
    <dbReference type="NCBI Taxonomy" id="4236"/>
    <lineage>
        <taxon>Eukaryota</taxon>
        <taxon>Viridiplantae</taxon>
        <taxon>Streptophyta</taxon>
        <taxon>Embryophyta</taxon>
        <taxon>Tracheophyta</taxon>
        <taxon>Spermatophyta</taxon>
        <taxon>Magnoliopsida</taxon>
        <taxon>eudicotyledons</taxon>
        <taxon>Gunneridae</taxon>
        <taxon>Pentapetalae</taxon>
        <taxon>asterids</taxon>
        <taxon>campanulids</taxon>
        <taxon>Asterales</taxon>
        <taxon>Asteraceae</taxon>
        <taxon>Cichorioideae</taxon>
        <taxon>Cichorieae</taxon>
        <taxon>Lactucinae</taxon>
        <taxon>Lactuca</taxon>
    </lineage>
</organism>
<proteinExistence type="predicted"/>
<protein>
    <recommendedName>
        <fullName evidence="1">ABC1 atypical kinase-like domain-containing protein</fullName>
    </recommendedName>
</protein>